<keyword evidence="2" id="KW-0489">Methyltransferase</keyword>
<dbReference type="PRINTS" id="PR00507">
    <property type="entry name" value="N12N6MTFRASE"/>
</dbReference>
<dbReference type="SUPFAM" id="SSF53335">
    <property type="entry name" value="S-adenosyl-L-methionine-dependent methyltransferases"/>
    <property type="match status" value="1"/>
</dbReference>
<reference evidence="7 8" key="1">
    <citation type="submission" date="2017-06" db="EMBL/GenBank/DDBJ databases">
        <title>Draft genome sequence of anaerobic fermentative bacterium Anaeromicrobium sediminis DY2726D isolated from West Pacific Ocean sediments.</title>
        <authorList>
            <person name="Zeng X."/>
        </authorList>
    </citation>
    <scope>NUCLEOTIDE SEQUENCE [LARGE SCALE GENOMIC DNA]</scope>
    <source>
        <strain evidence="7 8">DY2726D</strain>
    </source>
</reference>
<dbReference type="Gene3D" id="3.40.50.150">
    <property type="entry name" value="Vaccinia Virus protein VP39"/>
    <property type="match status" value="1"/>
</dbReference>
<dbReference type="PROSITE" id="PS00092">
    <property type="entry name" value="N6_MTASE"/>
    <property type="match status" value="1"/>
</dbReference>
<dbReference type="GO" id="GO:0006304">
    <property type="term" value="P:DNA modification"/>
    <property type="evidence" value="ECO:0007669"/>
    <property type="project" value="InterPro"/>
</dbReference>
<evidence type="ECO:0000256" key="5">
    <source>
        <dbReference type="ARBA" id="ARBA00047942"/>
    </source>
</evidence>
<dbReference type="Pfam" id="PF07669">
    <property type="entry name" value="Eco57I"/>
    <property type="match status" value="1"/>
</dbReference>
<dbReference type="InterPro" id="IPR050953">
    <property type="entry name" value="N4_N6_ade-DNA_methylase"/>
</dbReference>
<dbReference type="PANTHER" id="PTHR33841">
    <property type="entry name" value="DNA METHYLTRANSFERASE YEEA-RELATED"/>
    <property type="match status" value="1"/>
</dbReference>
<dbReference type="InterPro" id="IPR011639">
    <property type="entry name" value="MethylTrfase_TaqI-like_dom"/>
</dbReference>
<comment type="catalytic activity">
    <reaction evidence="5">
        <text>a 2'-deoxyadenosine in DNA + S-adenosyl-L-methionine = an N(6)-methyl-2'-deoxyadenosine in DNA + S-adenosyl-L-homocysteine + H(+)</text>
        <dbReference type="Rhea" id="RHEA:15197"/>
        <dbReference type="Rhea" id="RHEA-COMP:12418"/>
        <dbReference type="Rhea" id="RHEA-COMP:12419"/>
        <dbReference type="ChEBI" id="CHEBI:15378"/>
        <dbReference type="ChEBI" id="CHEBI:57856"/>
        <dbReference type="ChEBI" id="CHEBI:59789"/>
        <dbReference type="ChEBI" id="CHEBI:90615"/>
        <dbReference type="ChEBI" id="CHEBI:90616"/>
        <dbReference type="EC" id="2.1.1.72"/>
    </reaction>
</comment>
<dbReference type="GO" id="GO:0009007">
    <property type="term" value="F:site-specific DNA-methyltransferase (adenine-specific) activity"/>
    <property type="evidence" value="ECO:0007669"/>
    <property type="project" value="UniProtKB-EC"/>
</dbReference>
<feature type="domain" description="Type II methyltransferase M.TaqI-like" evidence="6">
    <location>
        <begin position="228"/>
        <end position="411"/>
    </location>
</feature>
<evidence type="ECO:0000256" key="4">
    <source>
        <dbReference type="ARBA" id="ARBA00022691"/>
    </source>
</evidence>
<dbReference type="InterPro" id="IPR047939">
    <property type="entry name" value="BREX_1_PglX"/>
</dbReference>
<accession>A0A267MFR1</accession>
<dbReference type="InterPro" id="IPR002052">
    <property type="entry name" value="DNA_methylase_N6_adenine_CS"/>
</dbReference>
<dbReference type="EMBL" id="NIBG01000018">
    <property type="protein sequence ID" value="PAB58232.1"/>
    <property type="molecule type" value="Genomic_DNA"/>
</dbReference>
<protein>
    <recommendedName>
        <fullName evidence="1">site-specific DNA-methyltransferase (adenine-specific)</fullName>
        <ecNumber evidence="1">2.1.1.72</ecNumber>
    </recommendedName>
</protein>
<evidence type="ECO:0000256" key="1">
    <source>
        <dbReference type="ARBA" id="ARBA00011900"/>
    </source>
</evidence>
<keyword evidence="3" id="KW-0808">Transferase</keyword>
<organism evidence="7 8">
    <name type="scientific">Anaeromicrobium sediminis</name>
    <dbReference type="NCBI Taxonomy" id="1478221"/>
    <lineage>
        <taxon>Bacteria</taxon>
        <taxon>Bacillati</taxon>
        <taxon>Bacillota</taxon>
        <taxon>Clostridia</taxon>
        <taxon>Peptostreptococcales</taxon>
        <taxon>Thermotaleaceae</taxon>
        <taxon>Anaeromicrobium</taxon>
    </lineage>
</organism>
<evidence type="ECO:0000256" key="2">
    <source>
        <dbReference type="ARBA" id="ARBA00022603"/>
    </source>
</evidence>
<dbReference type="GO" id="GO:0032259">
    <property type="term" value="P:methylation"/>
    <property type="evidence" value="ECO:0007669"/>
    <property type="project" value="UniProtKB-KW"/>
</dbReference>
<gene>
    <name evidence="7" type="ORF">CCE28_16475</name>
</gene>
<keyword evidence="8" id="KW-1185">Reference proteome</keyword>
<comment type="caution">
    <text evidence="7">The sequence shown here is derived from an EMBL/GenBank/DDBJ whole genome shotgun (WGS) entry which is preliminary data.</text>
</comment>
<dbReference type="OrthoDB" id="32195at2"/>
<keyword evidence="4" id="KW-0949">S-adenosyl-L-methionine</keyword>
<dbReference type="InterPro" id="IPR029063">
    <property type="entry name" value="SAM-dependent_MTases_sf"/>
</dbReference>
<dbReference type="AlphaFoldDB" id="A0A267MFR1"/>
<dbReference type="NCBIfam" id="NF033452">
    <property type="entry name" value="BREX_1_MTaseX"/>
    <property type="match status" value="1"/>
</dbReference>
<dbReference type="GO" id="GO:0003676">
    <property type="term" value="F:nucleic acid binding"/>
    <property type="evidence" value="ECO:0007669"/>
    <property type="project" value="InterPro"/>
</dbReference>
<dbReference type="PANTHER" id="PTHR33841:SF1">
    <property type="entry name" value="DNA METHYLTRANSFERASE A"/>
    <property type="match status" value="1"/>
</dbReference>
<proteinExistence type="predicted"/>
<evidence type="ECO:0000313" key="7">
    <source>
        <dbReference type="EMBL" id="PAB58232.1"/>
    </source>
</evidence>
<evidence type="ECO:0000256" key="3">
    <source>
        <dbReference type="ARBA" id="ARBA00022679"/>
    </source>
</evidence>
<dbReference type="REBASE" id="259529">
    <property type="entry name" value="Ase2726ORF16475P"/>
</dbReference>
<name>A0A267MFR1_9FIRM</name>
<evidence type="ECO:0000313" key="8">
    <source>
        <dbReference type="Proteomes" id="UP000216024"/>
    </source>
</evidence>
<sequence length="965" mass="115095">MDRKKIKKFSSTIYEIICKSSLKDEHIYNLFYWIVIIKFLYFNPKYIHNILSNEEASLLYNVVKKHDEKSLIKITHILHEKYDEYFVNPLEDYYIHNIPIKNLMNINYIHLNDWNNPEILGWIYQYFIKLFNNNIYSKTQIFTPSWLVKYMTDNTLGRILKKQDIHMELKYYIPSEEESNYEGKIENLKILDPACGTGHILSYVFELLYEFYSKLDYDKEKSMRLICENLYGLDIDSKVTNMAKLILMFKALNLDEKFLTYKLIFNIENFICENIQKNISNNIIYDFYNKIQYGSLVKSKKITNINIKDNEKINRLFNMVNGKYDIVITNPPYLSTRAMPEEMKTYLKKNYYGYHRDLFAAFIVRCMEYGKEDAYIGLMTPFVWMFINSYEDLRENVIKNKTILSLVQLEYSSFQDATVPLCSFILKNKRESINSTFVRLSNSKGEVNQDLNLLKAINNNVDYKYIMSQNKFLKIPKKNIAYWVEDNMVQVFEKGEELGNMAACRVGLQTSDNNRFVRFWYEVDINHVAFNIRNKSEAIESQKKWFPYNKGGNFRKWYGNLIHVVNWYNDGENIRSYNNYLNKNRKSNIGIANTQYYFKKGITWSFVSSSYFGARINPPGFIFDTAGSCIFLDESLINYMTGFLCSKVCDKIMKIINPTLNFQPKDIGKIPIVIKEKEKVERLAQRAIDICRKDWEEREIFWGFKYHPLLKYREEKLENACDYYLGQKDKEVEKLAKIEENINKIFIKNYGLNLDYRVKKEDVILSQVDKEGLIKSLISYFVGCIMGRYDINKEGVIFAGGQFYENIYQFKPSEFEIIETSRLCEELINIIKFVFKEKYFHENIEFIGNLLGKDKDPMKNIRKYIMNGFYKDHIKKYKKRPIYFKLSSGKRNSFEGYLYIHRYKNVTFHKLVKEIKSILKYKDEEEKIELINYIKKIEDIRDLKINLDDGIKNNYEFMGKILKKI</sequence>
<dbReference type="EC" id="2.1.1.72" evidence="1"/>
<dbReference type="RefSeq" id="WP_095134834.1">
    <property type="nucleotide sequence ID" value="NZ_NIBG01000018.1"/>
</dbReference>
<evidence type="ECO:0000259" key="6">
    <source>
        <dbReference type="Pfam" id="PF07669"/>
    </source>
</evidence>
<dbReference type="Proteomes" id="UP000216024">
    <property type="component" value="Unassembled WGS sequence"/>
</dbReference>